<evidence type="ECO:0000256" key="1">
    <source>
        <dbReference type="ARBA" id="ARBA00004613"/>
    </source>
</evidence>
<dbReference type="PROSITE" id="PS51677">
    <property type="entry name" value="NODB"/>
    <property type="match status" value="1"/>
</dbReference>
<dbReference type="eggNOG" id="COG0726">
    <property type="taxonomic scope" value="Bacteria"/>
</dbReference>
<keyword evidence="2" id="KW-0732">Signal</keyword>
<dbReference type="InterPro" id="IPR051398">
    <property type="entry name" value="Polysacch_Deacetylase"/>
</dbReference>
<evidence type="ECO:0000313" key="5">
    <source>
        <dbReference type="Proteomes" id="UP000006919"/>
    </source>
</evidence>
<protein>
    <submittedName>
        <fullName evidence="4">Polysaccharide deacetylase</fullName>
    </submittedName>
</protein>
<dbReference type="InterPro" id="IPR002509">
    <property type="entry name" value="NODB_dom"/>
</dbReference>
<dbReference type="KEGG" id="ral:Rumal_1629"/>
<feature type="domain" description="NodB homology" evidence="3">
    <location>
        <begin position="105"/>
        <end position="294"/>
    </location>
</feature>
<dbReference type="GO" id="GO:0016810">
    <property type="term" value="F:hydrolase activity, acting on carbon-nitrogen (but not peptide) bonds"/>
    <property type="evidence" value="ECO:0007669"/>
    <property type="project" value="InterPro"/>
</dbReference>
<dbReference type="GO" id="GO:0005975">
    <property type="term" value="P:carbohydrate metabolic process"/>
    <property type="evidence" value="ECO:0007669"/>
    <property type="project" value="InterPro"/>
</dbReference>
<dbReference type="Proteomes" id="UP000006919">
    <property type="component" value="Chromosome"/>
</dbReference>
<dbReference type="SUPFAM" id="SSF88713">
    <property type="entry name" value="Glycoside hydrolase/deacetylase"/>
    <property type="match status" value="1"/>
</dbReference>
<proteinExistence type="predicted"/>
<reference evidence="4 5" key="1">
    <citation type="journal article" date="2011" name="J. Bacteriol.">
        <title>Complete genome of the cellulolytic ruminal bacterium Ruminococcus albus 7.</title>
        <authorList>
            <person name="Suen G."/>
            <person name="Stevenson D.M."/>
            <person name="Bruce D.C."/>
            <person name="Chertkov O."/>
            <person name="Copeland A."/>
            <person name="Cheng J.F."/>
            <person name="Detter C."/>
            <person name="Detter J.C."/>
            <person name="Goodwin L.A."/>
            <person name="Han C.S."/>
            <person name="Hauser L.J."/>
            <person name="Ivanova N.N."/>
            <person name="Kyrpides N.C."/>
            <person name="Land M.L."/>
            <person name="Lapidus A."/>
            <person name="Lucas S."/>
            <person name="Ovchinnikova G."/>
            <person name="Pitluck S."/>
            <person name="Tapia R."/>
            <person name="Woyke T."/>
            <person name="Boyum J."/>
            <person name="Mead D."/>
            <person name="Weimer P.J."/>
        </authorList>
    </citation>
    <scope>NUCLEOTIDE SEQUENCE [LARGE SCALE GENOMIC DNA]</scope>
    <source>
        <strain evidence="5">ATCC 27210 / DSM 20455 / JCM 14654 / NCDO 2250 / 7</strain>
    </source>
</reference>
<dbReference type="STRING" id="697329.Rumal_1629"/>
<dbReference type="PANTHER" id="PTHR34216:SF3">
    <property type="entry name" value="POLY-BETA-1,6-N-ACETYL-D-GLUCOSAMINE N-DEACETYLASE"/>
    <property type="match status" value="1"/>
</dbReference>
<evidence type="ECO:0000256" key="2">
    <source>
        <dbReference type="ARBA" id="ARBA00022729"/>
    </source>
</evidence>
<dbReference type="EMBL" id="CP002403">
    <property type="protein sequence ID" value="ADU22129.1"/>
    <property type="molecule type" value="Genomic_DNA"/>
</dbReference>
<evidence type="ECO:0000313" key="4">
    <source>
        <dbReference type="EMBL" id="ADU22129.1"/>
    </source>
</evidence>
<dbReference type="AlphaFoldDB" id="E6UHT0"/>
<dbReference type="HOGENOM" id="CLU_030024_2_1_9"/>
<dbReference type="RefSeq" id="WP_013498294.1">
    <property type="nucleotide sequence ID" value="NC_014833.1"/>
</dbReference>
<name>E6UHT0_RUMA7</name>
<organism evidence="4 5">
    <name type="scientific">Ruminococcus albus (strain ATCC 27210 / DSM 20455 / JCM 14654 / NCDO 2250 / 7)</name>
    <dbReference type="NCBI Taxonomy" id="697329"/>
    <lineage>
        <taxon>Bacteria</taxon>
        <taxon>Bacillati</taxon>
        <taxon>Bacillota</taxon>
        <taxon>Clostridia</taxon>
        <taxon>Eubacteriales</taxon>
        <taxon>Oscillospiraceae</taxon>
        <taxon>Ruminococcus</taxon>
    </lineage>
</organism>
<gene>
    <name evidence="4" type="ordered locus">Rumal_1629</name>
</gene>
<accession>E6UHT0</accession>
<evidence type="ECO:0000259" key="3">
    <source>
        <dbReference type="PROSITE" id="PS51677"/>
    </source>
</evidence>
<dbReference type="PANTHER" id="PTHR34216">
    <property type="match status" value="1"/>
</dbReference>
<dbReference type="Gene3D" id="3.20.20.370">
    <property type="entry name" value="Glycoside hydrolase/deacetylase"/>
    <property type="match status" value="1"/>
</dbReference>
<dbReference type="Pfam" id="PF01522">
    <property type="entry name" value="Polysacc_deac_1"/>
    <property type="match status" value="1"/>
</dbReference>
<comment type="subcellular location">
    <subcellularLocation>
        <location evidence="1">Secreted</location>
    </subcellularLocation>
</comment>
<dbReference type="InterPro" id="IPR011330">
    <property type="entry name" value="Glyco_hydro/deAcase_b/a-brl"/>
</dbReference>
<sequence precursor="true">MFRTIKLNKLLLFILLPMIIVICTQVTRSFASREMQQDNTEQHGIPVPIIMYHSITLDNDRCSEYVVSLDQIESDIAYLKENNFTPVFVNDLIRYVNYNGELPDKPVILTFDDGFYNNREYLFGLLKREDIKAVISVVGEYTINASESGERPSAKYSYLSWNDINEMRESGRYEFCNHSSNMHCLDERRGILKRSDETEESYRHALISDIDGMQMLLEKYCSFRPNVFTYPYGFTCEEAEKTIRSLGFEATMGVEEKPNYITKGNSECLYRLNRYNRSGLTDTSSFMKNMLKDF</sequence>
<dbReference type="GO" id="GO:0005576">
    <property type="term" value="C:extracellular region"/>
    <property type="evidence" value="ECO:0007669"/>
    <property type="project" value="UniProtKB-SubCell"/>
</dbReference>
<dbReference type="CDD" id="cd10918">
    <property type="entry name" value="CE4_NodB_like_5s_6s"/>
    <property type="match status" value="1"/>
</dbReference>
<dbReference type="OrthoDB" id="9778320at2"/>